<dbReference type="KEGG" id="snn:EWH46_05130"/>
<dbReference type="EMBL" id="CP035708">
    <property type="protein sequence ID" value="QEN00229.1"/>
    <property type="molecule type" value="Genomic_DNA"/>
</dbReference>
<sequence>MTTTTRVERDRAAEFQPERRRLFGRAAGLGLIGLGGGLLGGCGGSGVGSNGTGSPVPLSQSVGTVSGFGSVVVDGVRRDDSAARVERERADGGRDSAEIRLGQRVVLEYSTDAAGTEVLGRIEVRPSLVGRVSERTADTLGVLGQTVVINADPTRGPITVLGERWRSAADIALGEAVELHAIVTGAPGGARRLLATRIDTPASPDTLRLVAPVSEVLADRAGTSRQQVRIGALTVWLPAGEQAQAGQMLTLHAPPADFDAATLVLRASRVQVDAASTLVAAGSRIERAGLIAGWSGRSLTIDGITMEVDAATVLKPATLLPADGLHARVVALRSSDALRWQAVSIEAVATTGSALLVGTLSDWSAATADSPASFRVRDTRVTLTSATVLDLGDCIAAAATATLVDGLHVEVTGSVGSRGIVADRVRCLKEPRDGTAQITRQGRILSFDVQARRLTLQQTTGDGSVREIVVSWSESTHWRDPVRGSADLLATLAAEGRLVEIEGTLSAEGLLQARRVRLHPSTDDRHERSPGQPAPDDTSGDTAARLAGMRPEAQARSSTDTLQRCQSAS</sequence>
<gene>
    <name evidence="3" type="ORF">ABIC99_002087</name>
    <name evidence="4" type="ORF">EWH46_05130</name>
</gene>
<protein>
    <recommendedName>
        <fullName evidence="2">DUF5666 domain-containing protein</fullName>
    </recommendedName>
</protein>
<evidence type="ECO:0000256" key="1">
    <source>
        <dbReference type="SAM" id="MobiDB-lite"/>
    </source>
</evidence>
<proteinExistence type="predicted"/>
<dbReference type="AlphaFoldDB" id="A0A5C1PZS5"/>
<evidence type="ECO:0000313" key="3">
    <source>
        <dbReference type="EMBL" id="MET3604273.1"/>
    </source>
</evidence>
<evidence type="ECO:0000313" key="4">
    <source>
        <dbReference type="EMBL" id="QEN00229.1"/>
    </source>
</evidence>
<dbReference type="OrthoDB" id="8906854at2"/>
<evidence type="ECO:0000313" key="6">
    <source>
        <dbReference type="Proteomes" id="UP001549111"/>
    </source>
</evidence>
<dbReference type="EMBL" id="JBEPLS010000006">
    <property type="protein sequence ID" value="MET3604273.1"/>
    <property type="molecule type" value="Genomic_DNA"/>
</dbReference>
<feature type="domain" description="DUF5666" evidence="2">
    <location>
        <begin position="464"/>
        <end position="516"/>
    </location>
</feature>
<dbReference type="Pfam" id="PF18914">
    <property type="entry name" value="DUF5666"/>
    <property type="match status" value="3"/>
</dbReference>
<feature type="region of interest" description="Disordered" evidence="1">
    <location>
        <begin position="519"/>
        <end position="569"/>
    </location>
</feature>
<dbReference type="Proteomes" id="UP000323522">
    <property type="component" value="Chromosome"/>
</dbReference>
<feature type="domain" description="DUF5666" evidence="2">
    <location>
        <begin position="370"/>
        <end position="425"/>
    </location>
</feature>
<dbReference type="InterPro" id="IPR043724">
    <property type="entry name" value="DUF5666"/>
</dbReference>
<reference evidence="3 6" key="2">
    <citation type="submission" date="2024-06" db="EMBL/GenBank/DDBJ databases">
        <title>Genomic Encyclopedia of Type Strains, Phase IV (KMG-IV): sequencing the most valuable type-strain genomes for metagenomic binning, comparative biology and taxonomic classification.</title>
        <authorList>
            <person name="Goeker M."/>
        </authorList>
    </citation>
    <scope>NUCLEOTIDE SEQUENCE [LARGE SCALE GENOMIC DNA]</scope>
    <source>
        <strain evidence="3 6">D-501</strain>
    </source>
</reference>
<feature type="domain" description="DUF5666" evidence="2">
    <location>
        <begin position="289"/>
        <end position="346"/>
    </location>
</feature>
<dbReference type="RefSeq" id="WP_149502972.1">
    <property type="nucleotide sequence ID" value="NZ_CP035708.1"/>
</dbReference>
<evidence type="ECO:0000313" key="5">
    <source>
        <dbReference type="Proteomes" id="UP000323522"/>
    </source>
</evidence>
<evidence type="ECO:0000259" key="2">
    <source>
        <dbReference type="Pfam" id="PF18914"/>
    </source>
</evidence>
<dbReference type="Proteomes" id="UP001549111">
    <property type="component" value="Unassembled WGS sequence"/>
</dbReference>
<feature type="compositionally biased region" description="Polar residues" evidence="1">
    <location>
        <begin position="555"/>
        <end position="569"/>
    </location>
</feature>
<name>A0A5C1PZS5_9BURK</name>
<keyword evidence="6" id="KW-1185">Reference proteome</keyword>
<organism evidence="4 5">
    <name type="scientific">Sphaerotilus sulfidivorans</name>
    <dbReference type="NCBI Taxonomy" id="639200"/>
    <lineage>
        <taxon>Bacteria</taxon>
        <taxon>Pseudomonadati</taxon>
        <taxon>Pseudomonadota</taxon>
        <taxon>Betaproteobacteria</taxon>
        <taxon>Burkholderiales</taxon>
        <taxon>Sphaerotilaceae</taxon>
        <taxon>Sphaerotilus</taxon>
    </lineage>
</organism>
<feature type="compositionally biased region" description="Basic and acidic residues" evidence="1">
    <location>
        <begin position="520"/>
        <end position="529"/>
    </location>
</feature>
<accession>A0A5C1PZS5</accession>
<reference evidence="4 5" key="1">
    <citation type="submission" date="2019-02" db="EMBL/GenBank/DDBJ databases">
        <title>Complete Genome Sequence and Methylome Analysis of Sphaerotilus natans subsp. sulfidivorans D-507.</title>
        <authorList>
            <person name="Fomenkov A."/>
            <person name="Gridneva E."/>
            <person name="Smolyakov D."/>
            <person name="Dubinina G."/>
            <person name="Vincze T."/>
            <person name="Grabovich M."/>
            <person name="Roberts R.J."/>
        </authorList>
    </citation>
    <scope>NUCLEOTIDE SEQUENCE [LARGE SCALE GENOMIC DNA]</scope>
    <source>
        <strain evidence="4 5">D-507</strain>
    </source>
</reference>